<dbReference type="EMBL" id="CP036432">
    <property type="protein sequence ID" value="QDV88407.1"/>
    <property type="molecule type" value="Genomic_DNA"/>
</dbReference>
<evidence type="ECO:0000313" key="2">
    <source>
        <dbReference type="Proteomes" id="UP000318081"/>
    </source>
</evidence>
<reference evidence="1 2" key="1">
    <citation type="submission" date="2019-02" db="EMBL/GenBank/DDBJ databases">
        <title>Deep-cultivation of Planctomycetes and their phenomic and genomic characterization uncovers novel biology.</title>
        <authorList>
            <person name="Wiegand S."/>
            <person name="Jogler M."/>
            <person name="Boedeker C."/>
            <person name="Pinto D."/>
            <person name="Vollmers J."/>
            <person name="Rivas-Marin E."/>
            <person name="Kohn T."/>
            <person name="Peeters S.H."/>
            <person name="Heuer A."/>
            <person name="Rast P."/>
            <person name="Oberbeckmann S."/>
            <person name="Bunk B."/>
            <person name="Jeske O."/>
            <person name="Meyerdierks A."/>
            <person name="Storesund J.E."/>
            <person name="Kallscheuer N."/>
            <person name="Luecker S."/>
            <person name="Lage O.M."/>
            <person name="Pohl T."/>
            <person name="Merkel B.J."/>
            <person name="Hornburger P."/>
            <person name="Mueller R.-W."/>
            <person name="Bruemmer F."/>
            <person name="Labrenz M."/>
            <person name="Spormann A.M."/>
            <person name="Op den Camp H."/>
            <person name="Overmann J."/>
            <person name="Amann R."/>
            <person name="Jetten M.S.M."/>
            <person name="Mascher T."/>
            <person name="Medema M.H."/>
            <person name="Devos D.P."/>
            <person name="Kaster A.-K."/>
            <person name="Ovreas L."/>
            <person name="Rohde M."/>
            <person name="Galperin M.Y."/>
            <person name="Jogler C."/>
        </authorList>
    </citation>
    <scope>NUCLEOTIDE SEQUENCE [LARGE SCALE GENOMIC DNA]</scope>
    <source>
        <strain evidence="1 2">TBK1r</strain>
    </source>
</reference>
<sequence length="352" mass="38398">MRQRRQAIRVDLDDPMINAREGVLFFWQAIDQLSPLSLSTGAWTDNKWTKRSAMANAMGGASDPGQTREQRGEALKTYATWLAQKLCNAVGWNENAGWLHWIIDNIIKELGPFVGSIIGGIKGLYKIGSAIAQKVKIWWAARKVTLAAGHPQAIASGIKKLINSALLEGLYDVAKSALTAGVLVASAGASSIVSAVASVIELIVKMVHAAMEASRINKLIEDCAALWQLPRGARAWALSGAATDFNTMFRTATEKTPVIAPITLCSCLSGDKMRLLKMYGDDGTPITQSSFDAGCVYLDSLKNVGREYCKRWGDTLQSDDPLVKLGLKLVRDGYAGENLKRPWYKRLPGFRN</sequence>
<evidence type="ECO:0000313" key="1">
    <source>
        <dbReference type="EMBL" id="QDV88407.1"/>
    </source>
</evidence>
<dbReference type="RefSeq" id="WP_145220690.1">
    <property type="nucleotide sequence ID" value="NZ_CP036432.1"/>
</dbReference>
<accession>A0ABX5Y3B8</accession>
<dbReference type="Proteomes" id="UP000318081">
    <property type="component" value="Chromosome"/>
</dbReference>
<gene>
    <name evidence="1" type="ORF">TBK1r_74390</name>
</gene>
<name>A0ABX5Y3B8_9BACT</name>
<organism evidence="1 2">
    <name type="scientific">Stieleria magnilauensis</name>
    <dbReference type="NCBI Taxonomy" id="2527963"/>
    <lineage>
        <taxon>Bacteria</taxon>
        <taxon>Pseudomonadati</taxon>
        <taxon>Planctomycetota</taxon>
        <taxon>Planctomycetia</taxon>
        <taxon>Pirellulales</taxon>
        <taxon>Pirellulaceae</taxon>
        <taxon>Stieleria</taxon>
    </lineage>
</organism>
<protein>
    <submittedName>
        <fullName evidence="1">Uncharacterized protein</fullName>
    </submittedName>
</protein>
<proteinExistence type="predicted"/>
<keyword evidence="2" id="KW-1185">Reference proteome</keyword>